<dbReference type="EMBL" id="CM051402">
    <property type="protein sequence ID" value="KAJ4709982.1"/>
    <property type="molecule type" value="Genomic_DNA"/>
</dbReference>
<reference evidence="1 2" key="1">
    <citation type="journal article" date="2023" name="Science">
        <title>Complex scaffold remodeling in plant triterpene biosynthesis.</title>
        <authorList>
            <person name="De La Pena R."/>
            <person name="Hodgson H."/>
            <person name="Liu J.C."/>
            <person name="Stephenson M.J."/>
            <person name="Martin A.C."/>
            <person name="Owen C."/>
            <person name="Harkess A."/>
            <person name="Leebens-Mack J."/>
            <person name="Jimenez L.E."/>
            <person name="Osbourn A."/>
            <person name="Sattely E.S."/>
        </authorList>
    </citation>
    <scope>NUCLEOTIDE SEQUENCE [LARGE SCALE GENOMIC DNA]</scope>
    <source>
        <strain evidence="2">cv. JPN11</strain>
        <tissue evidence="1">Leaf</tissue>
    </source>
</reference>
<sequence length="152" mass="17284">MALTGKLETQIEIKTPAEKFYKTWKAQCHNLPNATPDNMHAVEVHHGDWESDGSIKIWNYSVGGRKETYKEIIETNDETRSVALVGLEGDVFKHYKSWKPIVTATPKADGSGSVLTLTLEYEKLKEDVPVPHEYLDFMVRVNKDLDEHLVSN</sequence>
<organism evidence="1 2">
    <name type="scientific">Melia azedarach</name>
    <name type="common">Chinaberry tree</name>
    <dbReference type="NCBI Taxonomy" id="155640"/>
    <lineage>
        <taxon>Eukaryota</taxon>
        <taxon>Viridiplantae</taxon>
        <taxon>Streptophyta</taxon>
        <taxon>Embryophyta</taxon>
        <taxon>Tracheophyta</taxon>
        <taxon>Spermatophyta</taxon>
        <taxon>Magnoliopsida</taxon>
        <taxon>eudicotyledons</taxon>
        <taxon>Gunneridae</taxon>
        <taxon>Pentapetalae</taxon>
        <taxon>rosids</taxon>
        <taxon>malvids</taxon>
        <taxon>Sapindales</taxon>
        <taxon>Meliaceae</taxon>
        <taxon>Melia</taxon>
    </lineage>
</organism>
<comment type="caution">
    <text evidence="1">The sequence shown here is derived from an EMBL/GenBank/DDBJ whole genome shotgun (WGS) entry which is preliminary data.</text>
</comment>
<protein>
    <submittedName>
        <fullName evidence="1">MLP-like protein 28</fullName>
    </submittedName>
</protein>
<proteinExistence type="predicted"/>
<gene>
    <name evidence="1" type="ORF">OWV82_016219</name>
</gene>
<dbReference type="Proteomes" id="UP001164539">
    <property type="component" value="Chromosome 9"/>
</dbReference>
<name>A0ACC1XFS6_MELAZ</name>
<keyword evidence="2" id="KW-1185">Reference proteome</keyword>
<accession>A0ACC1XFS6</accession>
<evidence type="ECO:0000313" key="2">
    <source>
        <dbReference type="Proteomes" id="UP001164539"/>
    </source>
</evidence>
<evidence type="ECO:0000313" key="1">
    <source>
        <dbReference type="EMBL" id="KAJ4709982.1"/>
    </source>
</evidence>